<protein>
    <submittedName>
        <fullName evidence="3">High-affnity carbon uptake protein Hat/HatR</fullName>
    </submittedName>
</protein>
<feature type="transmembrane region" description="Helical" evidence="1">
    <location>
        <begin position="675"/>
        <end position="691"/>
    </location>
</feature>
<name>A0A1M4EFF8_9ACTN</name>
<dbReference type="EMBL" id="LT559118">
    <property type="protein sequence ID" value="SBO97436.1"/>
    <property type="molecule type" value="Genomic_DNA"/>
</dbReference>
<dbReference type="SUPFAM" id="SSF52540">
    <property type="entry name" value="P-loop containing nucleoside triphosphate hydrolases"/>
    <property type="match status" value="1"/>
</dbReference>
<organism evidence="3">
    <name type="scientific">Nonomuraea gerenzanensis</name>
    <dbReference type="NCBI Taxonomy" id="93944"/>
    <lineage>
        <taxon>Bacteria</taxon>
        <taxon>Bacillati</taxon>
        <taxon>Actinomycetota</taxon>
        <taxon>Actinomycetes</taxon>
        <taxon>Streptosporangiales</taxon>
        <taxon>Streptosporangiaceae</taxon>
        <taxon>Nonomuraea</taxon>
    </lineage>
</organism>
<keyword evidence="1" id="KW-0472">Membrane</keyword>
<accession>A0A1M4EFF8</accession>
<dbReference type="Gene3D" id="3.40.50.300">
    <property type="entry name" value="P-loop containing nucleotide triphosphate hydrolases"/>
    <property type="match status" value="1"/>
</dbReference>
<proteinExistence type="predicted"/>
<evidence type="ECO:0000313" key="3">
    <source>
        <dbReference type="EMBL" id="SBO97436.1"/>
    </source>
</evidence>
<gene>
    <name evidence="3" type="ORF">BN4615_P6952</name>
</gene>
<dbReference type="InterPro" id="IPR027417">
    <property type="entry name" value="P-loop_NTPase"/>
</dbReference>
<reference evidence="3" key="1">
    <citation type="submission" date="2016-04" db="EMBL/GenBank/DDBJ databases">
        <authorList>
            <person name="Evans L.H."/>
            <person name="Alamgir A."/>
            <person name="Owens N."/>
            <person name="Weber N.D."/>
            <person name="Virtaneva K."/>
            <person name="Barbian K."/>
            <person name="Babar A."/>
            <person name="Rosenke K."/>
        </authorList>
    </citation>
    <scope>NUCLEOTIDE SEQUENCE</scope>
    <source>
        <strain evidence="3">Nono1</strain>
    </source>
</reference>
<dbReference type="InterPro" id="IPR049052">
    <property type="entry name" value="nSTAND1"/>
</dbReference>
<keyword evidence="1" id="KW-1133">Transmembrane helix</keyword>
<feature type="domain" description="Novel STAND NTPase 1" evidence="2">
    <location>
        <begin position="2"/>
        <end position="295"/>
    </location>
</feature>
<dbReference type="Pfam" id="PF20703">
    <property type="entry name" value="nSTAND1"/>
    <property type="match status" value="1"/>
</dbReference>
<feature type="transmembrane region" description="Helical" evidence="1">
    <location>
        <begin position="647"/>
        <end position="668"/>
    </location>
</feature>
<evidence type="ECO:0000256" key="1">
    <source>
        <dbReference type="SAM" id="Phobius"/>
    </source>
</evidence>
<sequence length="693" mass="76827">MGLRPFRMSESDLFFGREKETRILANLVATLPTLIVYAPSGTGKSSLINAGLLPLLAEQGSYVAVPVGVREDVLERVRSAVRDQGWPPDPDGPLDDLLERYWAATDQRVLVVIDQFEERLSSGQALEGLFSAIARMVHGRSDAGCVLLSIREDYLGSLEPLMRRVPGLLDASYRVPPLSRSALQSAIEGPLERSGTEVSLEQDLADLVLDDLLERSAAQQEPAEQRFEPGYFQIVWSTMWEDNRAEGAARLTLSRYRWLGGSRRILEDFTAKILNALEPAQAELFWAMSRYLVLPTGAKVALTVEDLVEFLQPTDFLQVPVSRHPYPDYLRRSDEWSPWLAALAAEQKKALMRKVFRSLTSSSAPIFQRILRSDREEFELLHDLLGGILLDWRPQYEQQASQSLVAREEDTWTAARRLVAAEAGYVYRDFPSSVGWWSSRYKALVRLVDRTAREVSADLKIDPDRDPAEVADRLLVRKTAMMIAGAALNQTVRRPADSAVFKVWRGTEEELEEWAQAMATTHSSERVRRAFQERMALLRQRASLPLGDGSATFLRDTASILIAAPLAALVAYTIAYFLALTPMTALGIAYAPLTLCYGGVAVSLIYFVLMSDGVTPMRGIRQALLPIAETGTWARIGGAALTWPLPALWTVGPSLLGAWVFTLFGWAATAGFNSVFPLVTIAVVVALIAASEL</sequence>
<feature type="transmembrane region" description="Helical" evidence="1">
    <location>
        <begin position="560"/>
        <end position="580"/>
    </location>
</feature>
<evidence type="ECO:0000259" key="2">
    <source>
        <dbReference type="Pfam" id="PF20703"/>
    </source>
</evidence>
<dbReference type="AlphaFoldDB" id="A0A1M4EFF8"/>
<keyword evidence="1" id="KW-0812">Transmembrane</keyword>
<feature type="transmembrane region" description="Helical" evidence="1">
    <location>
        <begin position="587"/>
        <end position="609"/>
    </location>
</feature>